<dbReference type="EC" id="2.7.1.24" evidence="3 4"/>
<comment type="similarity">
    <text evidence="3">Belongs to the CoaE family.</text>
</comment>
<keyword evidence="6" id="KW-1185">Reference proteome</keyword>
<dbReference type="AlphaFoldDB" id="C7N7X6"/>
<protein>
    <recommendedName>
        <fullName evidence="3 4">Dephospho-CoA kinase</fullName>
        <ecNumber evidence="3 4">2.7.1.24</ecNumber>
    </recommendedName>
    <alternativeName>
        <fullName evidence="3">Dephosphocoenzyme A kinase</fullName>
    </alternativeName>
</protein>
<evidence type="ECO:0000256" key="3">
    <source>
        <dbReference type="HAMAP-Rule" id="MF_00376"/>
    </source>
</evidence>
<dbReference type="EMBL" id="CP001684">
    <property type="protein sequence ID" value="ACV23011.1"/>
    <property type="molecule type" value="Genomic_DNA"/>
</dbReference>
<dbReference type="HOGENOM" id="CLU_057180_1_1_11"/>
<dbReference type="HAMAP" id="MF_00376">
    <property type="entry name" value="Dephospho_CoA_kinase"/>
    <property type="match status" value="1"/>
</dbReference>
<dbReference type="KEGG" id="shi:Shel_19970"/>
<keyword evidence="3" id="KW-0808">Transferase</keyword>
<keyword evidence="1 3" id="KW-0547">Nucleotide-binding</keyword>
<dbReference type="GO" id="GO:0005737">
    <property type="term" value="C:cytoplasm"/>
    <property type="evidence" value="ECO:0007669"/>
    <property type="project" value="UniProtKB-SubCell"/>
</dbReference>
<name>C7N7X6_SLAHD</name>
<dbReference type="PROSITE" id="PS51219">
    <property type="entry name" value="DPCK"/>
    <property type="match status" value="1"/>
</dbReference>
<keyword evidence="2 3" id="KW-0067">ATP-binding</keyword>
<dbReference type="eggNOG" id="COG0237">
    <property type="taxonomic scope" value="Bacteria"/>
</dbReference>
<evidence type="ECO:0000313" key="5">
    <source>
        <dbReference type="EMBL" id="ACV23011.1"/>
    </source>
</evidence>
<organism evidence="5 6">
    <name type="scientific">Slackia heliotrinireducens (strain ATCC 29202 / DSM 20476 / NCTC 11029 / RHS 1)</name>
    <name type="common">Peptococcus heliotrinreducens</name>
    <dbReference type="NCBI Taxonomy" id="471855"/>
    <lineage>
        <taxon>Bacteria</taxon>
        <taxon>Bacillati</taxon>
        <taxon>Actinomycetota</taxon>
        <taxon>Coriobacteriia</taxon>
        <taxon>Eggerthellales</taxon>
        <taxon>Eggerthellaceae</taxon>
        <taxon>Slackia</taxon>
    </lineage>
</organism>
<keyword evidence="3 5" id="KW-0418">Kinase</keyword>
<dbReference type="InterPro" id="IPR001977">
    <property type="entry name" value="Depp_CoAkinase"/>
</dbReference>
<evidence type="ECO:0000256" key="2">
    <source>
        <dbReference type="ARBA" id="ARBA00022840"/>
    </source>
</evidence>
<keyword evidence="3" id="KW-0173">Coenzyme A biosynthesis</keyword>
<sequence>MGSLKVALVGGIGSGKSTVLNMFSEAGCGTISLDAIGHEVLESQDVLQALAEAFGPQVVRADGSADRAEIAKAAFDAPEHTELLNAITHPPILAELDRRMTEELLSRDIVMVEVTSGEISKRALPWADALVAVSAPEDLRIARACSRGSQNEQDIRRRMAHQPTDEERESVADFVVYNDGGLDEARRQVDSVMSQLKRRCQAQRFA</sequence>
<dbReference type="Proteomes" id="UP000002026">
    <property type="component" value="Chromosome"/>
</dbReference>
<dbReference type="GO" id="GO:0005524">
    <property type="term" value="F:ATP binding"/>
    <property type="evidence" value="ECO:0007669"/>
    <property type="project" value="UniProtKB-UniRule"/>
</dbReference>
<keyword evidence="3" id="KW-0963">Cytoplasm</keyword>
<feature type="binding site" evidence="3">
    <location>
        <begin position="13"/>
        <end position="18"/>
    </location>
    <ligand>
        <name>ATP</name>
        <dbReference type="ChEBI" id="CHEBI:30616"/>
    </ligand>
</feature>
<dbReference type="RefSeq" id="WP_012799112.1">
    <property type="nucleotide sequence ID" value="NC_013165.1"/>
</dbReference>
<dbReference type="Pfam" id="PF01121">
    <property type="entry name" value="CoaE"/>
    <property type="match status" value="1"/>
</dbReference>
<comment type="pathway">
    <text evidence="3">Cofactor biosynthesis; coenzyme A biosynthesis; CoA from (R)-pantothenate: step 5/5.</text>
</comment>
<reference evidence="5 6" key="1">
    <citation type="journal article" date="2009" name="Stand. Genomic Sci.">
        <title>Complete genome sequence of Slackia heliotrinireducens type strain (RHS 1).</title>
        <authorList>
            <person name="Pukall R."/>
            <person name="Lapidus A."/>
            <person name="Nolan M."/>
            <person name="Copeland A."/>
            <person name="Glavina Del Rio T."/>
            <person name="Lucas S."/>
            <person name="Chen F."/>
            <person name="Tice H."/>
            <person name="Cheng J.F."/>
            <person name="Chertkov O."/>
            <person name="Bruce D."/>
            <person name="Goodwin L."/>
            <person name="Kuske C."/>
            <person name="Brettin T."/>
            <person name="Detter J.C."/>
            <person name="Han C."/>
            <person name="Pitluck S."/>
            <person name="Pati A."/>
            <person name="Mavrommatis K."/>
            <person name="Ivanova N."/>
            <person name="Ovchinnikova G."/>
            <person name="Chen A."/>
            <person name="Palaniappan K."/>
            <person name="Schneider S."/>
            <person name="Rohde M."/>
            <person name="Chain P."/>
            <person name="D'haeseleer P."/>
            <person name="Goker M."/>
            <person name="Bristow J."/>
            <person name="Eisen J.A."/>
            <person name="Markowitz V."/>
            <person name="Kyrpides N.C."/>
            <person name="Klenk H.P."/>
            <person name="Hugenholtz P."/>
        </authorList>
    </citation>
    <scope>NUCLEOTIDE SEQUENCE [LARGE SCALE GENOMIC DNA]</scope>
    <source>
        <strain evidence="6">ATCC 29202 / DSM 20476 / NCTC 11029 / RHS 1</strain>
    </source>
</reference>
<comment type="function">
    <text evidence="3">Catalyzes the phosphorylation of the 3'-hydroxyl group of dephosphocoenzyme A to form coenzyme A.</text>
</comment>
<comment type="subcellular location">
    <subcellularLocation>
        <location evidence="3">Cytoplasm</location>
    </subcellularLocation>
</comment>
<dbReference type="UniPathway" id="UPA00241">
    <property type="reaction ID" value="UER00356"/>
</dbReference>
<dbReference type="NCBIfam" id="TIGR00152">
    <property type="entry name" value="dephospho-CoA kinase"/>
    <property type="match status" value="1"/>
</dbReference>
<dbReference type="CDD" id="cd02022">
    <property type="entry name" value="DPCK"/>
    <property type="match status" value="1"/>
</dbReference>
<dbReference type="PANTHER" id="PTHR10695">
    <property type="entry name" value="DEPHOSPHO-COA KINASE-RELATED"/>
    <property type="match status" value="1"/>
</dbReference>
<dbReference type="GO" id="GO:0004140">
    <property type="term" value="F:dephospho-CoA kinase activity"/>
    <property type="evidence" value="ECO:0007669"/>
    <property type="project" value="UniProtKB-UniRule"/>
</dbReference>
<gene>
    <name evidence="3" type="primary">coaE</name>
    <name evidence="5" type="ordered locus">Shel_19970</name>
</gene>
<evidence type="ECO:0000256" key="4">
    <source>
        <dbReference type="NCBIfam" id="TIGR00152"/>
    </source>
</evidence>
<dbReference type="SUPFAM" id="SSF52540">
    <property type="entry name" value="P-loop containing nucleoside triphosphate hydrolases"/>
    <property type="match status" value="1"/>
</dbReference>
<accession>C7N7X6</accession>
<proteinExistence type="inferred from homology"/>
<evidence type="ECO:0000256" key="1">
    <source>
        <dbReference type="ARBA" id="ARBA00022741"/>
    </source>
</evidence>
<comment type="catalytic activity">
    <reaction evidence="3">
        <text>3'-dephospho-CoA + ATP = ADP + CoA + H(+)</text>
        <dbReference type="Rhea" id="RHEA:18245"/>
        <dbReference type="ChEBI" id="CHEBI:15378"/>
        <dbReference type="ChEBI" id="CHEBI:30616"/>
        <dbReference type="ChEBI" id="CHEBI:57287"/>
        <dbReference type="ChEBI" id="CHEBI:57328"/>
        <dbReference type="ChEBI" id="CHEBI:456216"/>
        <dbReference type="EC" id="2.7.1.24"/>
    </reaction>
</comment>
<evidence type="ECO:0000313" key="6">
    <source>
        <dbReference type="Proteomes" id="UP000002026"/>
    </source>
</evidence>
<dbReference type="STRING" id="471855.Shel_19970"/>
<dbReference type="Gene3D" id="3.40.50.300">
    <property type="entry name" value="P-loop containing nucleotide triphosphate hydrolases"/>
    <property type="match status" value="1"/>
</dbReference>
<dbReference type="GO" id="GO:0015937">
    <property type="term" value="P:coenzyme A biosynthetic process"/>
    <property type="evidence" value="ECO:0007669"/>
    <property type="project" value="UniProtKB-UniRule"/>
</dbReference>
<dbReference type="PANTHER" id="PTHR10695:SF46">
    <property type="entry name" value="BIFUNCTIONAL COENZYME A SYNTHASE-RELATED"/>
    <property type="match status" value="1"/>
</dbReference>
<dbReference type="InterPro" id="IPR027417">
    <property type="entry name" value="P-loop_NTPase"/>
</dbReference>